<evidence type="ECO:0000313" key="2">
    <source>
        <dbReference type="EMBL" id="MFC4398234.1"/>
    </source>
</evidence>
<feature type="compositionally biased region" description="Polar residues" evidence="1">
    <location>
        <begin position="1"/>
        <end position="11"/>
    </location>
</feature>
<evidence type="ECO:0000256" key="1">
    <source>
        <dbReference type="SAM" id="MobiDB-lite"/>
    </source>
</evidence>
<dbReference type="RefSeq" id="WP_376979608.1">
    <property type="nucleotide sequence ID" value="NZ_JBHSDQ010000013.1"/>
</dbReference>
<name>A0ABV8WNB2_9MICC</name>
<organism evidence="2 3">
    <name type="scientific">Arthrobacter sedimenti</name>
    <dbReference type="NCBI Taxonomy" id="2694931"/>
    <lineage>
        <taxon>Bacteria</taxon>
        <taxon>Bacillati</taxon>
        <taxon>Actinomycetota</taxon>
        <taxon>Actinomycetes</taxon>
        <taxon>Micrococcales</taxon>
        <taxon>Micrococcaceae</taxon>
        <taxon>Arthrobacter</taxon>
    </lineage>
</organism>
<proteinExistence type="predicted"/>
<comment type="caution">
    <text evidence="2">The sequence shown here is derived from an EMBL/GenBank/DDBJ whole genome shotgun (WGS) entry which is preliminary data.</text>
</comment>
<protein>
    <submittedName>
        <fullName evidence="2">Uncharacterized protein</fullName>
    </submittedName>
</protein>
<dbReference type="Proteomes" id="UP001595778">
    <property type="component" value="Unassembled WGS sequence"/>
</dbReference>
<evidence type="ECO:0000313" key="3">
    <source>
        <dbReference type="Proteomes" id="UP001595778"/>
    </source>
</evidence>
<keyword evidence="3" id="KW-1185">Reference proteome</keyword>
<dbReference type="EMBL" id="JBHSDQ010000013">
    <property type="protein sequence ID" value="MFC4398234.1"/>
    <property type="molecule type" value="Genomic_DNA"/>
</dbReference>
<sequence>MSMTGAGSGSQPEPPETAGTTAGAEAASDVANEYGPPVWTDLWDAMGRTRTKIANGYERGSDPETLKADMMVFFILCWNLRDWIMTDDTVPFGKDLMGIETKVPCMRRCWAVANTANQRATAGVQGTVIHHNSRASIRFTEDPTDTVDALELADECLLWWRTYLRAHGLTAR</sequence>
<gene>
    <name evidence="2" type="ORF">ACFO0G_19245</name>
</gene>
<feature type="compositionally biased region" description="Low complexity" evidence="1">
    <location>
        <begin position="16"/>
        <end position="27"/>
    </location>
</feature>
<accession>A0ABV8WNB2</accession>
<reference evidence="3" key="1">
    <citation type="journal article" date="2019" name="Int. J. Syst. Evol. Microbiol.">
        <title>The Global Catalogue of Microorganisms (GCM) 10K type strain sequencing project: providing services to taxonomists for standard genome sequencing and annotation.</title>
        <authorList>
            <consortium name="The Broad Institute Genomics Platform"/>
            <consortium name="The Broad Institute Genome Sequencing Center for Infectious Disease"/>
            <person name="Wu L."/>
            <person name="Ma J."/>
        </authorList>
    </citation>
    <scope>NUCLEOTIDE SEQUENCE [LARGE SCALE GENOMIC DNA]</scope>
    <source>
        <strain evidence="3">PJ61</strain>
    </source>
</reference>
<feature type="region of interest" description="Disordered" evidence="1">
    <location>
        <begin position="1"/>
        <end position="30"/>
    </location>
</feature>